<dbReference type="EMBL" id="MU854363">
    <property type="protein sequence ID" value="KAK4041115.1"/>
    <property type="molecule type" value="Genomic_DNA"/>
</dbReference>
<comment type="caution">
    <text evidence="3">The sequence shown here is derived from an EMBL/GenBank/DDBJ whole genome shotgun (WGS) entry which is preliminary data.</text>
</comment>
<evidence type="ECO:0000313" key="3">
    <source>
        <dbReference type="EMBL" id="KAK4041115.1"/>
    </source>
</evidence>
<organism evidence="3 4">
    <name type="scientific">Parachaetomium inaequale</name>
    <dbReference type="NCBI Taxonomy" id="2588326"/>
    <lineage>
        <taxon>Eukaryota</taxon>
        <taxon>Fungi</taxon>
        <taxon>Dikarya</taxon>
        <taxon>Ascomycota</taxon>
        <taxon>Pezizomycotina</taxon>
        <taxon>Sordariomycetes</taxon>
        <taxon>Sordariomycetidae</taxon>
        <taxon>Sordariales</taxon>
        <taxon>Chaetomiaceae</taxon>
        <taxon>Parachaetomium</taxon>
    </lineage>
</organism>
<reference evidence="4" key="1">
    <citation type="journal article" date="2023" name="Mol. Phylogenet. Evol.">
        <title>Genome-scale phylogeny and comparative genomics of the fungal order Sordariales.</title>
        <authorList>
            <person name="Hensen N."/>
            <person name="Bonometti L."/>
            <person name="Westerberg I."/>
            <person name="Brannstrom I.O."/>
            <person name="Guillou S."/>
            <person name="Cros-Aarteil S."/>
            <person name="Calhoun S."/>
            <person name="Haridas S."/>
            <person name="Kuo A."/>
            <person name="Mondo S."/>
            <person name="Pangilinan J."/>
            <person name="Riley R."/>
            <person name="LaButti K."/>
            <person name="Andreopoulos B."/>
            <person name="Lipzen A."/>
            <person name="Chen C."/>
            <person name="Yan M."/>
            <person name="Daum C."/>
            <person name="Ng V."/>
            <person name="Clum A."/>
            <person name="Steindorff A."/>
            <person name="Ohm R.A."/>
            <person name="Martin F."/>
            <person name="Silar P."/>
            <person name="Natvig D.O."/>
            <person name="Lalanne C."/>
            <person name="Gautier V."/>
            <person name="Ament-Velasquez S.L."/>
            <person name="Kruys A."/>
            <person name="Hutchinson M.I."/>
            <person name="Powell A.J."/>
            <person name="Barry K."/>
            <person name="Miller A.N."/>
            <person name="Grigoriev I.V."/>
            <person name="Debuchy R."/>
            <person name="Gladieux P."/>
            <person name="Hiltunen Thoren M."/>
            <person name="Johannesson H."/>
        </authorList>
    </citation>
    <scope>NUCLEOTIDE SEQUENCE [LARGE SCALE GENOMIC DNA]</scope>
    <source>
        <strain evidence="4">CBS 284.82</strain>
    </source>
</reference>
<evidence type="ECO:0000313" key="4">
    <source>
        <dbReference type="Proteomes" id="UP001303115"/>
    </source>
</evidence>
<keyword evidence="2" id="KW-0472">Membrane</keyword>
<keyword evidence="4" id="KW-1185">Reference proteome</keyword>
<accession>A0AAN6PJI3</accession>
<protein>
    <submittedName>
        <fullName evidence="3">Uncharacterized protein</fullName>
    </submittedName>
</protein>
<feature type="compositionally biased region" description="Basic and acidic residues" evidence="1">
    <location>
        <begin position="264"/>
        <end position="281"/>
    </location>
</feature>
<gene>
    <name evidence="3" type="ORF">C8A01DRAFT_15092</name>
</gene>
<feature type="region of interest" description="Disordered" evidence="1">
    <location>
        <begin position="257"/>
        <end position="281"/>
    </location>
</feature>
<dbReference type="Proteomes" id="UP001303115">
    <property type="component" value="Unassembled WGS sequence"/>
</dbReference>
<keyword evidence="2" id="KW-0812">Transmembrane</keyword>
<feature type="transmembrane region" description="Helical" evidence="2">
    <location>
        <begin position="212"/>
        <end position="235"/>
    </location>
</feature>
<proteinExistence type="predicted"/>
<sequence length="281" mass="29657">MSSNAPAVPHTLTTPFVPPPSCTDQFITTSYTTQSSVITVLASGPADPRFVACQPSGWDAGASSFQFSPAVCPSGWGAYRLGVTTSYLDANAARSTSFTTAYCCSSGFRFGFVNNFPVQGIPPEACFQNLGTEPGADPPSTGLRAHNAWHISWASSDIPSLSPAPPALPCPSDGNMVISSWAPGATVDPSLSGLCNHNDGVSRMSPSDTRSFWFLVVGLPLIVVAVIAAWSGWWCHRRSRRHRAKLERAAGLQLASSAGGMSAGDRERILRTAGSEHPKET</sequence>
<name>A0AAN6PJI3_9PEZI</name>
<evidence type="ECO:0000256" key="1">
    <source>
        <dbReference type="SAM" id="MobiDB-lite"/>
    </source>
</evidence>
<evidence type="ECO:0000256" key="2">
    <source>
        <dbReference type="SAM" id="Phobius"/>
    </source>
</evidence>
<keyword evidence="2" id="KW-1133">Transmembrane helix</keyword>
<dbReference type="AlphaFoldDB" id="A0AAN6PJI3"/>